<dbReference type="EMBL" id="FUZU01000003">
    <property type="protein sequence ID" value="SKC83962.1"/>
    <property type="molecule type" value="Genomic_DNA"/>
</dbReference>
<keyword evidence="5" id="KW-1185">Reference proteome</keyword>
<organism evidence="4 5">
    <name type="scientific">Ohtaekwangia koreensis</name>
    <dbReference type="NCBI Taxonomy" id="688867"/>
    <lineage>
        <taxon>Bacteria</taxon>
        <taxon>Pseudomonadati</taxon>
        <taxon>Bacteroidota</taxon>
        <taxon>Cytophagia</taxon>
        <taxon>Cytophagales</taxon>
        <taxon>Fulvivirgaceae</taxon>
        <taxon>Ohtaekwangia</taxon>
    </lineage>
</organism>
<protein>
    <submittedName>
        <fullName evidence="4">Response regulator receiver domain-containing protein</fullName>
    </submittedName>
</protein>
<name>A0A1T5M6U2_9BACT</name>
<evidence type="ECO:0000313" key="4">
    <source>
        <dbReference type="EMBL" id="SKC83962.1"/>
    </source>
</evidence>
<feature type="domain" description="Response regulatory" evidence="3">
    <location>
        <begin position="2"/>
        <end position="117"/>
    </location>
</feature>
<dbReference type="PANTHER" id="PTHR44591">
    <property type="entry name" value="STRESS RESPONSE REGULATOR PROTEIN 1"/>
    <property type="match status" value="1"/>
</dbReference>
<dbReference type="GO" id="GO:0000160">
    <property type="term" value="P:phosphorelay signal transduction system"/>
    <property type="evidence" value="ECO:0007669"/>
    <property type="project" value="InterPro"/>
</dbReference>
<dbReference type="InterPro" id="IPR001789">
    <property type="entry name" value="Sig_transdc_resp-reg_receiver"/>
</dbReference>
<evidence type="ECO:0000313" key="5">
    <source>
        <dbReference type="Proteomes" id="UP000190961"/>
    </source>
</evidence>
<dbReference type="Gene3D" id="3.40.50.2300">
    <property type="match status" value="1"/>
</dbReference>
<dbReference type="RefSeq" id="WP_079689117.1">
    <property type="nucleotide sequence ID" value="NZ_FUZU01000003.1"/>
</dbReference>
<dbReference type="PROSITE" id="PS50110">
    <property type="entry name" value="RESPONSE_REGULATORY"/>
    <property type="match status" value="1"/>
</dbReference>
<gene>
    <name evidence="4" type="ORF">SAMN05660236_4609</name>
</gene>
<evidence type="ECO:0000256" key="2">
    <source>
        <dbReference type="PROSITE-ProRule" id="PRU00169"/>
    </source>
</evidence>
<dbReference type="OrthoDB" id="981466at2"/>
<dbReference type="InterPro" id="IPR011006">
    <property type="entry name" value="CheY-like_superfamily"/>
</dbReference>
<sequence>MHVLVVDDVQVDRFIVKKLLMPMYGVTTLSSSKEAVAFALSHTFDVALLNVTLRNDMDCIELLEDLRNICALPFTAIATTCYVDKARHKKILRSGFQSVMLKPFDVDQFNALVDRHELQPAFIKR</sequence>
<reference evidence="4 5" key="1">
    <citation type="submission" date="2017-02" db="EMBL/GenBank/DDBJ databases">
        <authorList>
            <person name="Peterson S.W."/>
        </authorList>
    </citation>
    <scope>NUCLEOTIDE SEQUENCE [LARGE SCALE GENOMIC DNA]</scope>
    <source>
        <strain evidence="4 5">DSM 25262</strain>
    </source>
</reference>
<dbReference type="PANTHER" id="PTHR44591:SF3">
    <property type="entry name" value="RESPONSE REGULATORY DOMAIN-CONTAINING PROTEIN"/>
    <property type="match status" value="1"/>
</dbReference>
<comment type="caution">
    <text evidence="2">Lacks conserved residue(s) required for the propagation of feature annotation.</text>
</comment>
<keyword evidence="1" id="KW-0597">Phosphoprotein</keyword>
<dbReference type="InterPro" id="IPR050595">
    <property type="entry name" value="Bact_response_regulator"/>
</dbReference>
<dbReference type="Pfam" id="PF00072">
    <property type="entry name" value="Response_reg"/>
    <property type="match status" value="1"/>
</dbReference>
<evidence type="ECO:0000256" key="1">
    <source>
        <dbReference type="ARBA" id="ARBA00022553"/>
    </source>
</evidence>
<dbReference type="SMART" id="SM00448">
    <property type="entry name" value="REC"/>
    <property type="match status" value="1"/>
</dbReference>
<evidence type="ECO:0000259" key="3">
    <source>
        <dbReference type="PROSITE" id="PS50110"/>
    </source>
</evidence>
<dbReference type="Proteomes" id="UP000190961">
    <property type="component" value="Unassembled WGS sequence"/>
</dbReference>
<dbReference type="STRING" id="688867.SAMN05660236_4609"/>
<accession>A0A1T5M6U2</accession>
<dbReference type="SUPFAM" id="SSF52172">
    <property type="entry name" value="CheY-like"/>
    <property type="match status" value="1"/>
</dbReference>
<proteinExistence type="predicted"/>
<dbReference type="AlphaFoldDB" id="A0A1T5M6U2"/>